<sequence length="244" mass="27775">MKPPAYNGEEVQQISPEQGERNVAMAVCVQLAGRAIIRVVSRCEEAQDNCNLDSRTSHESVCLGKMANAVTRVVLRCEEAQENKNLDLSECQLMQVPDAVYHLMRHTELKRCDLSGNVITKLPPKFAVKFSLITELNLSHNQMSKLPEELSELQALERLDISHNTFIALPPVTCRIPQLKRLLANNNSIIDIDVERLRHAPMLEFIDLQANPLTPRMYDILNTLTRIRVELTPRQVEDWEDLTI</sequence>
<keyword evidence="1" id="KW-0433">Leucine-rich repeat</keyword>
<dbReference type="InterPro" id="IPR032675">
    <property type="entry name" value="LRR_dom_sf"/>
</dbReference>
<name>A0A0L7R577_9HYME</name>
<evidence type="ECO:0000256" key="2">
    <source>
        <dbReference type="ARBA" id="ARBA00022737"/>
    </source>
</evidence>
<dbReference type="PANTHER" id="PTHR48051">
    <property type="match status" value="1"/>
</dbReference>
<proteinExistence type="predicted"/>
<dbReference type="PANTHER" id="PTHR48051:SF54">
    <property type="entry name" value="LEUCINE-RICH REPEAT-CONTAINING PROTEIN"/>
    <property type="match status" value="1"/>
</dbReference>
<keyword evidence="4" id="KW-1185">Reference proteome</keyword>
<protein>
    <submittedName>
        <fullName evidence="3">Leucine-rich repeat-containing protein 20</fullName>
    </submittedName>
</protein>
<gene>
    <name evidence="3" type="ORF">WH47_12839</name>
</gene>
<accession>A0A0L7R577</accession>
<keyword evidence="2" id="KW-0677">Repeat</keyword>
<dbReference type="GO" id="GO:0005737">
    <property type="term" value="C:cytoplasm"/>
    <property type="evidence" value="ECO:0007669"/>
    <property type="project" value="TreeGrafter"/>
</dbReference>
<dbReference type="Proteomes" id="UP000053825">
    <property type="component" value="Unassembled WGS sequence"/>
</dbReference>
<evidence type="ECO:0000256" key="1">
    <source>
        <dbReference type="ARBA" id="ARBA00022614"/>
    </source>
</evidence>
<dbReference type="SUPFAM" id="SSF52075">
    <property type="entry name" value="Outer arm dynein light chain 1"/>
    <property type="match status" value="1"/>
</dbReference>
<dbReference type="STRING" id="597456.A0A0L7R577"/>
<dbReference type="Pfam" id="PF13855">
    <property type="entry name" value="LRR_8"/>
    <property type="match status" value="1"/>
</dbReference>
<dbReference type="OrthoDB" id="1060944at2759"/>
<dbReference type="EMBL" id="KQ414654">
    <property type="protein sequence ID" value="KOC66040.1"/>
    <property type="molecule type" value="Genomic_DNA"/>
</dbReference>
<organism evidence="3 4">
    <name type="scientific">Habropoda laboriosa</name>
    <dbReference type="NCBI Taxonomy" id="597456"/>
    <lineage>
        <taxon>Eukaryota</taxon>
        <taxon>Metazoa</taxon>
        <taxon>Ecdysozoa</taxon>
        <taxon>Arthropoda</taxon>
        <taxon>Hexapoda</taxon>
        <taxon>Insecta</taxon>
        <taxon>Pterygota</taxon>
        <taxon>Neoptera</taxon>
        <taxon>Endopterygota</taxon>
        <taxon>Hymenoptera</taxon>
        <taxon>Apocrita</taxon>
        <taxon>Aculeata</taxon>
        <taxon>Apoidea</taxon>
        <taxon>Anthophila</taxon>
        <taxon>Apidae</taxon>
        <taxon>Habropoda</taxon>
    </lineage>
</organism>
<dbReference type="AlphaFoldDB" id="A0A0L7R577"/>
<evidence type="ECO:0000313" key="3">
    <source>
        <dbReference type="EMBL" id="KOC66040.1"/>
    </source>
</evidence>
<dbReference type="InterPro" id="IPR001611">
    <property type="entry name" value="Leu-rich_rpt"/>
</dbReference>
<dbReference type="Gene3D" id="3.80.10.10">
    <property type="entry name" value="Ribonuclease Inhibitor"/>
    <property type="match status" value="1"/>
</dbReference>
<dbReference type="InterPro" id="IPR050216">
    <property type="entry name" value="LRR_domain-containing"/>
</dbReference>
<evidence type="ECO:0000313" key="4">
    <source>
        <dbReference type="Proteomes" id="UP000053825"/>
    </source>
</evidence>
<reference evidence="3 4" key="1">
    <citation type="submission" date="2015-07" db="EMBL/GenBank/DDBJ databases">
        <title>The genome of Habropoda laboriosa.</title>
        <authorList>
            <person name="Pan H."/>
            <person name="Kapheim K."/>
        </authorList>
    </citation>
    <scope>NUCLEOTIDE SEQUENCE [LARGE SCALE GENOMIC DNA]</scope>
    <source>
        <strain evidence="3">0110345459</strain>
    </source>
</reference>